<dbReference type="Proteomes" id="UP001519460">
    <property type="component" value="Unassembled WGS sequence"/>
</dbReference>
<dbReference type="EMBL" id="JACVVK020000101">
    <property type="protein sequence ID" value="KAK7492672.1"/>
    <property type="molecule type" value="Genomic_DNA"/>
</dbReference>
<comment type="caution">
    <text evidence="1">The sequence shown here is derived from an EMBL/GenBank/DDBJ whole genome shotgun (WGS) entry which is preliminary data.</text>
</comment>
<sequence>MYRVQVLFAFQAVKESVQPFVFNITKLFVCEETRAERRFVVKREKNLHSISGFRFLLLLLLFSQPCLVRGELHEVIVNQRLTDLRRFSNTTKEPKIKRKRQGRN</sequence>
<evidence type="ECO:0000313" key="2">
    <source>
        <dbReference type="Proteomes" id="UP001519460"/>
    </source>
</evidence>
<reference evidence="1 2" key="1">
    <citation type="journal article" date="2023" name="Sci. Data">
        <title>Genome assembly of the Korean intertidal mud-creeper Batillaria attramentaria.</title>
        <authorList>
            <person name="Patra A.K."/>
            <person name="Ho P.T."/>
            <person name="Jun S."/>
            <person name="Lee S.J."/>
            <person name="Kim Y."/>
            <person name="Won Y.J."/>
        </authorList>
    </citation>
    <scope>NUCLEOTIDE SEQUENCE [LARGE SCALE GENOMIC DNA]</scope>
    <source>
        <strain evidence="1">Wonlab-2016</strain>
    </source>
</reference>
<evidence type="ECO:0008006" key="3">
    <source>
        <dbReference type="Google" id="ProtNLM"/>
    </source>
</evidence>
<protein>
    <recommendedName>
        <fullName evidence="3">Secreted protein</fullName>
    </recommendedName>
</protein>
<proteinExistence type="predicted"/>
<dbReference type="AlphaFoldDB" id="A0ABD0L0V2"/>
<evidence type="ECO:0000313" key="1">
    <source>
        <dbReference type="EMBL" id="KAK7492672.1"/>
    </source>
</evidence>
<name>A0ABD0L0V2_9CAEN</name>
<keyword evidence="2" id="KW-1185">Reference proteome</keyword>
<accession>A0ABD0L0V2</accession>
<organism evidence="1 2">
    <name type="scientific">Batillaria attramentaria</name>
    <dbReference type="NCBI Taxonomy" id="370345"/>
    <lineage>
        <taxon>Eukaryota</taxon>
        <taxon>Metazoa</taxon>
        <taxon>Spiralia</taxon>
        <taxon>Lophotrochozoa</taxon>
        <taxon>Mollusca</taxon>
        <taxon>Gastropoda</taxon>
        <taxon>Caenogastropoda</taxon>
        <taxon>Sorbeoconcha</taxon>
        <taxon>Cerithioidea</taxon>
        <taxon>Batillariidae</taxon>
        <taxon>Batillaria</taxon>
    </lineage>
</organism>
<gene>
    <name evidence="1" type="ORF">BaRGS_00016151</name>
</gene>